<dbReference type="PANTHER" id="PTHR31912">
    <property type="entry name" value="IP13529P"/>
    <property type="match status" value="1"/>
</dbReference>
<name>A0A8S9Y0N2_APOLU</name>
<accession>A0A8S9Y0N2</accession>
<dbReference type="EMBL" id="WIXP02000002">
    <property type="protein sequence ID" value="KAF6214394.1"/>
    <property type="molecule type" value="Genomic_DNA"/>
</dbReference>
<organism evidence="1 2">
    <name type="scientific">Apolygus lucorum</name>
    <name type="common">Small green plant bug</name>
    <name type="synonym">Lygocoris lucorum</name>
    <dbReference type="NCBI Taxonomy" id="248454"/>
    <lineage>
        <taxon>Eukaryota</taxon>
        <taxon>Metazoa</taxon>
        <taxon>Ecdysozoa</taxon>
        <taxon>Arthropoda</taxon>
        <taxon>Hexapoda</taxon>
        <taxon>Insecta</taxon>
        <taxon>Pterygota</taxon>
        <taxon>Neoptera</taxon>
        <taxon>Paraneoptera</taxon>
        <taxon>Hemiptera</taxon>
        <taxon>Heteroptera</taxon>
        <taxon>Panheteroptera</taxon>
        <taxon>Cimicomorpha</taxon>
        <taxon>Miridae</taxon>
        <taxon>Mirini</taxon>
        <taxon>Apolygus</taxon>
    </lineage>
</organism>
<sequence>MTRYQNYGGLNVENTIGGGYDSIDLIRCLTQEEVVINVVHFYKAVFKTLLQGLEKQISEIKNLVDKHPAVGEIRSADISSSSDNNRLPPSLLSAWSDSTSLLHQWLQVGTPIEEYLDYFPLLRDGKAGPIRVTNGSTIYCCYFHTSPNLVKQRVVRTGLEQAARYFVHRVADEAELTEFEEGRIEHLKHSFRKQRNNYSEEQIDGEYRKHVLNDHVPNIVLLSPARSSGAQSPSTALLTPIKHNREIVYTPLKSPRQVRQMATPPSLKEIEKYLGDQFAAIIARFHENPGMTEKSVQTFVDSFLDYQQDVLYVALNNLFQNYLTLELDWSQLGQFLDTFKVLLTNSVKPLRTIHSRMRYYDSLGTFISPQQVLLGYNMRPRTLRSPPLSTPIFAQFIPIRRVLASLFSLPGLMEEMDAYLANLADNESLRHFVHSPTWLHTLAGRPDDGSKWYPIHIFFDDFQPGNPLGGHAGSNKLGAVYMSLPSLPPRLYSKVKFIFLVMLFKSQERKIFGNSLFKKVIEELNFLSEVGIEVPASPTQTVRVKFALGCLLGDNLGLNQICGFVESFSAKHCCRICSCNYQEAPHREDPATLRDSSNYLVAVAQNDVQATGVKEKAVWLGVRGFDLFINTSPDHMHDFLEGVCPYLMALVLNGLETHLHRFTVSLLNARMRSFDFGPESNIPPALTLSRDKISKMSASEMRVLVLYFGLLIGDMVIPFTDEQLLTFKKGEYRWKVPLVKGRRYEAHAYYRLYLWLRQLHDMLLCDAIDEAFAASLSTHIEALLKCYLELSAPFNRTHLPPKLHFLTHYPTAMLRNGPILSLSSMRFESKHRALKKSLNSVATTVNIPLSASKKIQLQLNSMLLSSKLPSSSFIPGYLRPVDRAGAGGY</sequence>
<dbReference type="OrthoDB" id="6616225at2759"/>
<protein>
    <submittedName>
        <fullName evidence="1">Uncharacterized protein</fullName>
    </submittedName>
</protein>
<dbReference type="Proteomes" id="UP000466442">
    <property type="component" value="Unassembled WGS sequence"/>
</dbReference>
<keyword evidence="2" id="KW-1185">Reference proteome</keyword>
<gene>
    <name evidence="1" type="ORF">GE061_009134</name>
</gene>
<evidence type="ECO:0000313" key="1">
    <source>
        <dbReference type="EMBL" id="KAF6214394.1"/>
    </source>
</evidence>
<dbReference type="AlphaFoldDB" id="A0A8S9Y0N2"/>
<comment type="caution">
    <text evidence="1">The sequence shown here is derived from an EMBL/GenBank/DDBJ whole genome shotgun (WGS) entry which is preliminary data.</text>
</comment>
<dbReference type="PANTHER" id="PTHR31912:SF34">
    <property type="entry name" value="NOTOCHORD-RELATED PROTEIN"/>
    <property type="match status" value="1"/>
</dbReference>
<reference evidence="1" key="1">
    <citation type="journal article" date="2021" name="Mol. Ecol. Resour.">
        <title>Apolygus lucorum genome provides insights into omnivorousness and mesophyll feeding.</title>
        <authorList>
            <person name="Liu Y."/>
            <person name="Liu H."/>
            <person name="Wang H."/>
            <person name="Huang T."/>
            <person name="Liu B."/>
            <person name="Yang B."/>
            <person name="Yin L."/>
            <person name="Li B."/>
            <person name="Zhang Y."/>
            <person name="Zhang S."/>
            <person name="Jiang F."/>
            <person name="Zhang X."/>
            <person name="Ren Y."/>
            <person name="Wang B."/>
            <person name="Wang S."/>
            <person name="Lu Y."/>
            <person name="Wu K."/>
            <person name="Fan W."/>
            <person name="Wang G."/>
        </authorList>
    </citation>
    <scope>NUCLEOTIDE SEQUENCE</scope>
    <source>
        <strain evidence="1">12Hb</strain>
    </source>
</reference>
<evidence type="ECO:0000313" key="2">
    <source>
        <dbReference type="Proteomes" id="UP000466442"/>
    </source>
</evidence>
<proteinExistence type="predicted"/>